<keyword evidence="5" id="KW-1185">Reference proteome</keyword>
<protein>
    <submittedName>
        <fullName evidence="4">VanZ family protein</fullName>
    </submittedName>
</protein>
<dbReference type="EMBL" id="VHQG01000002">
    <property type="protein sequence ID" value="TPW76224.1"/>
    <property type="molecule type" value="Genomic_DNA"/>
</dbReference>
<feature type="transmembrane region" description="Helical" evidence="2">
    <location>
        <begin position="154"/>
        <end position="174"/>
    </location>
</feature>
<evidence type="ECO:0000313" key="4">
    <source>
        <dbReference type="EMBL" id="TPW76224.1"/>
    </source>
</evidence>
<evidence type="ECO:0000256" key="2">
    <source>
        <dbReference type="SAM" id="Phobius"/>
    </source>
</evidence>
<proteinExistence type="predicted"/>
<keyword evidence="2" id="KW-0472">Membrane</keyword>
<dbReference type="AlphaFoldDB" id="A0A506XTS0"/>
<gene>
    <name evidence="4" type="ORF">FJ657_10540</name>
</gene>
<organism evidence="4 5">
    <name type="scientific">Schumannella soli</name>
    <dbReference type="NCBI Taxonomy" id="2590779"/>
    <lineage>
        <taxon>Bacteria</taxon>
        <taxon>Bacillati</taxon>
        <taxon>Actinomycetota</taxon>
        <taxon>Actinomycetes</taxon>
        <taxon>Micrococcales</taxon>
        <taxon>Microbacteriaceae</taxon>
        <taxon>Schumannella</taxon>
    </lineage>
</organism>
<feature type="region of interest" description="Disordered" evidence="1">
    <location>
        <begin position="1"/>
        <end position="35"/>
    </location>
</feature>
<comment type="caution">
    <text evidence="4">The sequence shown here is derived from an EMBL/GenBank/DDBJ whole genome shotgun (WGS) entry which is preliminary data.</text>
</comment>
<reference evidence="4 5" key="1">
    <citation type="submission" date="2019-06" db="EMBL/GenBank/DDBJ databases">
        <authorList>
            <person name="Li F."/>
        </authorList>
    </citation>
    <scope>NUCLEOTIDE SEQUENCE [LARGE SCALE GENOMIC DNA]</scope>
    <source>
        <strain evidence="4 5">10F1D-1</strain>
    </source>
</reference>
<evidence type="ECO:0000256" key="1">
    <source>
        <dbReference type="SAM" id="MobiDB-lite"/>
    </source>
</evidence>
<feature type="compositionally biased region" description="Basic residues" evidence="1">
    <location>
        <begin position="25"/>
        <end position="35"/>
    </location>
</feature>
<sequence length="215" mass="22473">MSASTKRDAGSTRAADADRAGAQHRTPHSARHHAHRRALRRSRIVVIALAVIYIAGLGAVLLWPERVDGPGGARIRWLLDLLAGWGVDRTSAYDLLESAANVALFVPGGLLLVALLSFRWRWWLPVIGVALSTAAEVAQYLWLPDRVASSADIVANAAGFTIGALLGAAVGAALHRRHHGAGGVVATIPSAPADQLAASTPVPSSTSSTAPRATR</sequence>
<feature type="compositionally biased region" description="Basic and acidic residues" evidence="1">
    <location>
        <begin position="1"/>
        <end position="21"/>
    </location>
</feature>
<keyword evidence="2" id="KW-1133">Transmembrane helix</keyword>
<evidence type="ECO:0000313" key="5">
    <source>
        <dbReference type="Proteomes" id="UP000316252"/>
    </source>
</evidence>
<feature type="transmembrane region" description="Helical" evidence="2">
    <location>
        <begin position="98"/>
        <end position="116"/>
    </location>
</feature>
<feature type="transmembrane region" description="Helical" evidence="2">
    <location>
        <begin position="44"/>
        <end position="63"/>
    </location>
</feature>
<keyword evidence="2" id="KW-0812">Transmembrane</keyword>
<dbReference type="InterPro" id="IPR006976">
    <property type="entry name" value="VanZ-like"/>
</dbReference>
<evidence type="ECO:0000259" key="3">
    <source>
        <dbReference type="Pfam" id="PF04892"/>
    </source>
</evidence>
<dbReference type="Pfam" id="PF04892">
    <property type="entry name" value="VanZ"/>
    <property type="match status" value="1"/>
</dbReference>
<name>A0A506XTS0_9MICO</name>
<feature type="region of interest" description="Disordered" evidence="1">
    <location>
        <begin position="195"/>
        <end position="215"/>
    </location>
</feature>
<dbReference type="OrthoDB" id="3787741at2"/>
<feature type="transmembrane region" description="Helical" evidence="2">
    <location>
        <begin position="123"/>
        <end position="142"/>
    </location>
</feature>
<accession>A0A506XTS0</accession>
<dbReference type="Proteomes" id="UP000316252">
    <property type="component" value="Unassembled WGS sequence"/>
</dbReference>
<feature type="domain" description="VanZ-like" evidence="3">
    <location>
        <begin position="96"/>
        <end position="166"/>
    </location>
</feature>
<feature type="compositionally biased region" description="Low complexity" evidence="1">
    <location>
        <begin position="197"/>
        <end position="215"/>
    </location>
</feature>
<dbReference type="RefSeq" id="WP_141163580.1">
    <property type="nucleotide sequence ID" value="NZ_VHQG01000002.1"/>
</dbReference>